<dbReference type="InterPro" id="IPR015946">
    <property type="entry name" value="KH_dom-like_a/b"/>
</dbReference>
<dbReference type="EMBL" id="CP077074">
    <property type="protein sequence ID" value="QXH42916.1"/>
    <property type="molecule type" value="Genomic_DNA"/>
</dbReference>
<dbReference type="InterPro" id="IPR041080">
    <property type="entry name" value="YcaO_C"/>
</dbReference>
<reference evidence="2" key="1">
    <citation type="submission" date="2021-06" db="EMBL/GenBank/DDBJ databases">
        <title>Updating the genus Pseudomonas: Description of 43 new species and partition of the Pseudomonas putida group.</title>
        <authorList>
            <person name="Girard L."/>
            <person name="Lood C."/>
            <person name="Vandamme P."/>
            <person name="Rokni-Zadeh H."/>
            <person name="van Noort V."/>
            <person name="Hofte M."/>
            <person name="Lavigne R."/>
            <person name="De Mot R."/>
        </authorList>
    </citation>
    <scope>NUCLEOTIDE SEQUENCE</scope>
    <source>
        <strain evidence="2">CMR12a</strain>
    </source>
</reference>
<dbReference type="NCBIfam" id="NF040716">
    <property type="entry name" value="YcaO_for_S12"/>
    <property type="match status" value="1"/>
</dbReference>
<proteinExistence type="predicted"/>
<dbReference type="SUPFAM" id="SSF82784">
    <property type="entry name" value="OsmC-like"/>
    <property type="match status" value="1"/>
</dbReference>
<dbReference type="InterPro" id="IPR019938">
    <property type="entry name" value="YcaO_dom_prot"/>
</dbReference>
<dbReference type="PANTHER" id="PTHR37809">
    <property type="entry name" value="RIBOSOMAL PROTEIN S12 METHYLTHIOTRANSFERASE ACCESSORY FACTOR YCAO"/>
    <property type="match status" value="1"/>
</dbReference>
<evidence type="ECO:0000313" key="2">
    <source>
        <dbReference type="EMBL" id="QXH42916.1"/>
    </source>
</evidence>
<accession>A0ABX8MZH6</accession>
<dbReference type="NCBIfam" id="TIGR00702">
    <property type="entry name" value="YcaO-type kinase domain"/>
    <property type="match status" value="1"/>
</dbReference>
<dbReference type="PROSITE" id="PS51664">
    <property type="entry name" value="YCAO"/>
    <property type="match status" value="1"/>
</dbReference>
<dbReference type="PANTHER" id="PTHR37809:SF1">
    <property type="entry name" value="RIBOSOMAL PROTEIN S12 METHYLTHIOTRANSFERASE ACCESSORY FACTOR YCAO"/>
    <property type="match status" value="1"/>
</dbReference>
<gene>
    <name evidence="2" type="ORF">KSS89_12085</name>
</gene>
<feature type="domain" description="YcaO" evidence="1">
    <location>
        <begin position="206"/>
        <end position="573"/>
    </location>
</feature>
<dbReference type="Gene3D" id="3.30.300.20">
    <property type="match status" value="1"/>
</dbReference>
<organism evidence="2 3">
    <name type="scientific">Pseudomonas sessilinigenes</name>
    <dbReference type="NCBI Taxonomy" id="658629"/>
    <lineage>
        <taxon>Bacteria</taxon>
        <taxon>Pseudomonadati</taxon>
        <taxon>Pseudomonadota</taxon>
        <taxon>Gammaproteobacteria</taxon>
        <taxon>Pseudomonadales</taxon>
        <taxon>Pseudomonadaceae</taxon>
        <taxon>Pseudomonas</taxon>
    </lineage>
</organism>
<evidence type="ECO:0000313" key="3">
    <source>
        <dbReference type="Proteomes" id="UP000693952"/>
    </source>
</evidence>
<sequence length="734" mass="82256">MEIKVNFLDNLRLEAKFDDFTVVADQPIRYKGDGSAPGPFDYFLASSALCAAYFVKLYCQTRDIPTDNIRLSQNNIVDPENRYNQIFKIQVELPADISEKDRQGILRSIDRCTVKKVVQTGPEFVIEEVENLDADAQALLMPSLDAGTSTRIPGKDLPLEQTIANMSAILAGLGMKIEIASWRNIVPNVWSLHIRDAQSPMCFTNGKGSTKESALASALGEFIERLNCNFFYNDQFWGQEIANAEFVHYPDERWFQPGRKDALPKEILDEYCLGIYNPDGELRGSHLYDTNSGNIERGICSLPFVRQSDGEVVYFPSNLIENLYLSNGMSAGNTLAEAQVQCLSEIFERAVKREILEGELALPDVPQEVLAKYPGILAGIQGLEEQGFPVLVKDASLGGEFPVMCVTLMNPRTGGVFASFGAHPSLEVALERSLTELLQGRSFEGLNDLPQPTFESQALMEPNNFVEHFIDSSGVVSWRFFSAKADFEFVEWDFSSQGADSNAEEAATLFGILEGLGKESYMAVYEHLGATACRILVPDYSEIYPVDDLIWDNTNKALFFREDILNLHSLDEDGLRDLVERLEQSELDDYTDITTLIGIEFDDNTAWGQLTILELKLLIHVALGQFDPAKELVEMFLQYNDNTVERGLFYQAMNAVLEVQLDDELELADYEANLRRMFGNERMDAVIGSVQGRVRFHGLTPTSMQLEGLDRHLRLIDSYKKLHAARARMAGLAS</sequence>
<dbReference type="NCBIfam" id="TIGR03549">
    <property type="entry name" value="OsmC domain/YcaO domain-containing protein"/>
    <property type="match status" value="1"/>
</dbReference>
<protein>
    <submittedName>
        <fullName evidence="2">OsmC domain/YcaO domain-containing protein</fullName>
    </submittedName>
</protein>
<dbReference type="InterPro" id="IPR036102">
    <property type="entry name" value="OsmC/Ohrsf"/>
</dbReference>
<name>A0ABX8MZH6_9PSED</name>
<dbReference type="RefSeq" id="WP_124346367.1">
    <property type="nucleotide sequence ID" value="NZ_CP027706.1"/>
</dbReference>
<dbReference type="Pfam" id="PF18381">
    <property type="entry name" value="YcaO_C"/>
    <property type="match status" value="1"/>
</dbReference>
<dbReference type="InterPro" id="IPR003718">
    <property type="entry name" value="OsmC/Ohr_fam"/>
</dbReference>
<dbReference type="Pfam" id="PF02566">
    <property type="entry name" value="OsmC"/>
    <property type="match status" value="1"/>
</dbReference>
<dbReference type="Proteomes" id="UP000693952">
    <property type="component" value="Chromosome"/>
</dbReference>
<dbReference type="Gene3D" id="3.30.1330.230">
    <property type="match status" value="1"/>
</dbReference>
<evidence type="ECO:0000259" key="1">
    <source>
        <dbReference type="PROSITE" id="PS51664"/>
    </source>
</evidence>
<dbReference type="Pfam" id="PF02624">
    <property type="entry name" value="YcaO"/>
    <property type="match status" value="1"/>
</dbReference>
<dbReference type="InterPro" id="IPR003776">
    <property type="entry name" value="YcaO-like_dom"/>
</dbReference>
<keyword evidence="3" id="KW-1185">Reference proteome</keyword>